<dbReference type="InterPro" id="IPR043128">
    <property type="entry name" value="Rev_trsase/Diguanyl_cyclase"/>
</dbReference>
<dbReference type="OrthoDB" id="2282011at2759"/>
<feature type="non-terminal residue" evidence="1">
    <location>
        <position position="52"/>
    </location>
</feature>
<reference evidence="1" key="1">
    <citation type="submission" date="2022-07" db="EMBL/GenBank/DDBJ databases">
        <title>Phylogenomic reconstructions and comparative analyses of Kickxellomycotina fungi.</title>
        <authorList>
            <person name="Reynolds N.K."/>
            <person name="Stajich J.E."/>
            <person name="Barry K."/>
            <person name="Grigoriev I.V."/>
            <person name="Crous P."/>
            <person name="Smith M.E."/>
        </authorList>
    </citation>
    <scope>NUCLEOTIDE SEQUENCE</scope>
    <source>
        <strain evidence="1">NRRL 1565</strain>
    </source>
</reference>
<dbReference type="InterPro" id="IPR043502">
    <property type="entry name" value="DNA/RNA_pol_sf"/>
</dbReference>
<sequence>MDDIYPLPVLREIFEELASAKFFTMLDITKVYHCLPIAELDQLKMAFMWVHK</sequence>
<evidence type="ECO:0000313" key="2">
    <source>
        <dbReference type="Proteomes" id="UP001140094"/>
    </source>
</evidence>
<accession>A0A9W8LQL0</accession>
<gene>
    <name evidence="1" type="ORF">H4R20_004345</name>
</gene>
<evidence type="ECO:0000313" key="1">
    <source>
        <dbReference type="EMBL" id="KAJ2799669.1"/>
    </source>
</evidence>
<organism evidence="1 2">
    <name type="scientific">Coemansia guatemalensis</name>
    <dbReference type="NCBI Taxonomy" id="2761395"/>
    <lineage>
        <taxon>Eukaryota</taxon>
        <taxon>Fungi</taxon>
        <taxon>Fungi incertae sedis</taxon>
        <taxon>Zoopagomycota</taxon>
        <taxon>Kickxellomycotina</taxon>
        <taxon>Kickxellomycetes</taxon>
        <taxon>Kickxellales</taxon>
        <taxon>Kickxellaceae</taxon>
        <taxon>Coemansia</taxon>
    </lineage>
</organism>
<evidence type="ECO:0008006" key="3">
    <source>
        <dbReference type="Google" id="ProtNLM"/>
    </source>
</evidence>
<dbReference type="SUPFAM" id="SSF56672">
    <property type="entry name" value="DNA/RNA polymerases"/>
    <property type="match status" value="1"/>
</dbReference>
<dbReference type="Gene3D" id="3.30.70.270">
    <property type="match status" value="1"/>
</dbReference>
<dbReference type="AlphaFoldDB" id="A0A9W8LQL0"/>
<name>A0A9W8LQL0_9FUNG</name>
<proteinExistence type="predicted"/>
<comment type="caution">
    <text evidence="1">The sequence shown here is derived from an EMBL/GenBank/DDBJ whole genome shotgun (WGS) entry which is preliminary data.</text>
</comment>
<protein>
    <recommendedName>
        <fullName evidence="3">Reverse transcriptase domain-containing protein</fullName>
    </recommendedName>
</protein>
<keyword evidence="2" id="KW-1185">Reference proteome</keyword>
<dbReference type="EMBL" id="JANBUO010001135">
    <property type="protein sequence ID" value="KAJ2799669.1"/>
    <property type="molecule type" value="Genomic_DNA"/>
</dbReference>
<dbReference type="Proteomes" id="UP001140094">
    <property type="component" value="Unassembled WGS sequence"/>
</dbReference>